<evidence type="ECO:0000313" key="6">
    <source>
        <dbReference type="Proteomes" id="UP000789508"/>
    </source>
</evidence>
<evidence type="ECO:0000313" key="5">
    <source>
        <dbReference type="EMBL" id="CAG8518819.1"/>
    </source>
</evidence>
<feature type="binding site" evidence="3">
    <location>
        <position position="50"/>
    </location>
    <ligand>
        <name>ATP</name>
        <dbReference type="ChEBI" id="CHEBI:30616"/>
    </ligand>
</feature>
<name>A0A9N9F9K6_9GLOM</name>
<dbReference type="PANTHER" id="PTHR44329:SF298">
    <property type="entry name" value="MIXED LINEAGE KINASE DOMAIN-LIKE PROTEIN"/>
    <property type="match status" value="1"/>
</dbReference>
<dbReference type="Proteomes" id="UP000789508">
    <property type="component" value="Unassembled WGS sequence"/>
</dbReference>
<dbReference type="InterPro" id="IPR017441">
    <property type="entry name" value="Protein_kinase_ATP_BS"/>
</dbReference>
<dbReference type="Gene3D" id="1.10.510.10">
    <property type="entry name" value="Transferase(Phosphotransferase) domain 1"/>
    <property type="match status" value="2"/>
</dbReference>
<dbReference type="InterPro" id="IPR000719">
    <property type="entry name" value="Prot_kinase_dom"/>
</dbReference>
<dbReference type="PROSITE" id="PS00107">
    <property type="entry name" value="PROTEIN_KINASE_ATP"/>
    <property type="match status" value="1"/>
</dbReference>
<dbReference type="PIRSF" id="PIRSF000654">
    <property type="entry name" value="Integrin-linked_kinase"/>
    <property type="match status" value="1"/>
</dbReference>
<dbReference type="InterPro" id="IPR051681">
    <property type="entry name" value="Ser/Thr_Kinases-Pseudokinases"/>
</dbReference>
<keyword evidence="1 3" id="KW-0547">Nucleotide-binding</keyword>
<evidence type="ECO:0000256" key="2">
    <source>
        <dbReference type="ARBA" id="ARBA00022840"/>
    </source>
</evidence>
<dbReference type="InterPro" id="IPR011009">
    <property type="entry name" value="Kinase-like_dom_sf"/>
</dbReference>
<keyword evidence="2 3" id="KW-0067">ATP-binding</keyword>
<keyword evidence="6" id="KW-1185">Reference proteome</keyword>
<dbReference type="SUPFAM" id="SSF56112">
    <property type="entry name" value="Protein kinase-like (PK-like)"/>
    <property type="match status" value="1"/>
</dbReference>
<sequence>MLQKWLDDAIADDEIHKIPLEEITKGDAIGAGSFGNVYLGFYKLTRIVLKKIKKCHIKGKEKDSFLAFIKELKIHSALKHENIIPLYGICESKSRNSYYLVMQFANNGTLREFLKKSSETLTWDKKISLAMEIAEVHENHIKIADFGLSKDINSIPSSPSGMGLTPYLDPKMLEDNEYKKDKRSDIYSLGVLFWEISNCRTPFEGYNGLALVRKIIDRDELREDPSTNTPPEYVRLYKDCWQLEPEDRPLIEKVCSRLESISKVFTQNILHGTHDIFNENTFTTSQTEQQVIKSLYI</sequence>
<dbReference type="OrthoDB" id="10261027at2759"/>
<dbReference type="Pfam" id="PF07714">
    <property type="entry name" value="PK_Tyr_Ser-Thr"/>
    <property type="match status" value="2"/>
</dbReference>
<dbReference type="AlphaFoldDB" id="A0A9N9F9K6"/>
<dbReference type="GO" id="GO:0097527">
    <property type="term" value="P:necroptotic signaling pathway"/>
    <property type="evidence" value="ECO:0007669"/>
    <property type="project" value="TreeGrafter"/>
</dbReference>
<dbReference type="PROSITE" id="PS50011">
    <property type="entry name" value="PROTEIN_KINASE_DOM"/>
    <property type="match status" value="1"/>
</dbReference>
<dbReference type="GO" id="GO:0005524">
    <property type="term" value="F:ATP binding"/>
    <property type="evidence" value="ECO:0007669"/>
    <property type="project" value="UniProtKB-UniRule"/>
</dbReference>
<accession>A0A9N9F9K6</accession>
<evidence type="ECO:0000256" key="1">
    <source>
        <dbReference type="ARBA" id="ARBA00022741"/>
    </source>
</evidence>
<proteinExistence type="predicted"/>
<reference evidence="5" key="1">
    <citation type="submission" date="2021-06" db="EMBL/GenBank/DDBJ databases">
        <authorList>
            <person name="Kallberg Y."/>
            <person name="Tangrot J."/>
            <person name="Rosling A."/>
        </authorList>
    </citation>
    <scope>NUCLEOTIDE SEQUENCE</scope>
    <source>
        <strain evidence="5">FL130A</strain>
    </source>
</reference>
<comment type="caution">
    <text evidence="5">The sequence shown here is derived from an EMBL/GenBank/DDBJ whole genome shotgun (WGS) entry which is preliminary data.</text>
</comment>
<evidence type="ECO:0000259" key="4">
    <source>
        <dbReference type="PROSITE" id="PS50011"/>
    </source>
</evidence>
<dbReference type="EMBL" id="CAJVPS010000992">
    <property type="protein sequence ID" value="CAG8518819.1"/>
    <property type="molecule type" value="Genomic_DNA"/>
</dbReference>
<dbReference type="InterPro" id="IPR001245">
    <property type="entry name" value="Ser-Thr/Tyr_kinase_cat_dom"/>
</dbReference>
<feature type="domain" description="Protein kinase" evidence="4">
    <location>
        <begin position="23"/>
        <end position="277"/>
    </location>
</feature>
<dbReference type="GO" id="GO:0004672">
    <property type="term" value="F:protein kinase activity"/>
    <property type="evidence" value="ECO:0007669"/>
    <property type="project" value="InterPro"/>
</dbReference>
<evidence type="ECO:0000256" key="3">
    <source>
        <dbReference type="PROSITE-ProRule" id="PRU10141"/>
    </source>
</evidence>
<dbReference type="PANTHER" id="PTHR44329">
    <property type="entry name" value="SERINE/THREONINE-PROTEIN KINASE TNNI3K-RELATED"/>
    <property type="match status" value="1"/>
</dbReference>
<gene>
    <name evidence="5" type="ORF">ALEPTO_LOCUS4356</name>
</gene>
<organism evidence="5 6">
    <name type="scientific">Ambispora leptoticha</name>
    <dbReference type="NCBI Taxonomy" id="144679"/>
    <lineage>
        <taxon>Eukaryota</taxon>
        <taxon>Fungi</taxon>
        <taxon>Fungi incertae sedis</taxon>
        <taxon>Mucoromycota</taxon>
        <taxon>Glomeromycotina</taxon>
        <taxon>Glomeromycetes</taxon>
        <taxon>Archaeosporales</taxon>
        <taxon>Ambisporaceae</taxon>
        <taxon>Ambispora</taxon>
    </lineage>
</organism>
<protein>
    <submittedName>
        <fullName evidence="5">10479_t:CDS:1</fullName>
    </submittedName>
</protein>